<feature type="signal peptide" evidence="2">
    <location>
        <begin position="1"/>
        <end position="23"/>
    </location>
</feature>
<name>A0AAE8MJB4_9HYPO</name>
<comment type="caution">
    <text evidence="3">The sequence shown here is derived from an EMBL/GenBank/DDBJ whole genome shotgun (WGS) entry which is preliminary data.</text>
</comment>
<sequence>MKVTWRHMPLLLALLFQSSFVKAYSWTECKIRVESIRNGTIVHDSITKDNVSQFLYEGPVPGLHPSFHRPDYQALTLEGCKRICGDPIGIFEAPQALSIAATWVFPLTILFSLPWESLHKKKVSKTLAAVSNWLGTPQTALTATIFNFREIRNCHRIVRSVGFYDPMARHYGNALYVLSALNQFAGLDTHSTSHTTEHSQSTIMLQVLIYGLFRPLSDQHGELDVGHTRQLLSDLAYHLRMFRRRSVIPTLASLGTFLVAFVFSLVLAFAELGDDNTPFSLSFGLLFSWLPLLVIFTIVDRNPISADRSAELMSRWLFNVHAVMSCVRDEDGRPILNQRTEDPGDLRTIDDIRWWRPDRLPRDNVQVAEQPLLQLNHFELQDMGNPQANHQARNNAHAQNQPRFHIGDFIGQGRQMKYCGLVHAVLVATDGANFSNLKVGQLRSYAESTAISLSRRKPRSWYAVAVLSFLVVWCEIMMAFMVAFCSPTIGLGCRSLSYLLFGILSSISWFVHLFLEPSKCVRWILHFVNGLAITCLTVIIGAQLTGVWNNCYCKSSALNMPLLGGYMDFENAEFYRDHFNSGYYWGVAAVIGGAIPLIAFIVALFWWMNCKHLWNASEKYQGGLENNTTDTLWLR</sequence>
<gene>
    <name evidence="3" type="ORF">FTOL_11947</name>
</gene>
<reference evidence="3" key="1">
    <citation type="submission" date="2018-03" db="EMBL/GenBank/DDBJ databases">
        <authorList>
            <person name="Guldener U."/>
        </authorList>
    </citation>
    <scope>NUCLEOTIDE SEQUENCE</scope>
</reference>
<feature type="chain" id="PRO_5041898766" evidence="2">
    <location>
        <begin position="24"/>
        <end position="635"/>
    </location>
</feature>
<dbReference type="Proteomes" id="UP001187734">
    <property type="component" value="Unassembled WGS sequence"/>
</dbReference>
<proteinExistence type="predicted"/>
<evidence type="ECO:0000313" key="4">
    <source>
        <dbReference type="Proteomes" id="UP001187734"/>
    </source>
</evidence>
<feature type="transmembrane region" description="Helical" evidence="1">
    <location>
        <begin position="247"/>
        <end position="269"/>
    </location>
</feature>
<keyword evidence="1" id="KW-1133">Transmembrane helix</keyword>
<evidence type="ECO:0000313" key="3">
    <source>
        <dbReference type="EMBL" id="SPJ86922.1"/>
    </source>
</evidence>
<keyword evidence="1" id="KW-0472">Membrane</keyword>
<feature type="transmembrane region" description="Helical" evidence="1">
    <location>
        <begin position="496"/>
        <end position="515"/>
    </location>
</feature>
<feature type="transmembrane region" description="Helical" evidence="1">
    <location>
        <begin position="461"/>
        <end position="484"/>
    </location>
</feature>
<protein>
    <submittedName>
        <fullName evidence="3">Uncharacterized protein</fullName>
    </submittedName>
</protein>
<keyword evidence="4" id="KW-1185">Reference proteome</keyword>
<evidence type="ECO:0000256" key="2">
    <source>
        <dbReference type="SAM" id="SignalP"/>
    </source>
</evidence>
<feature type="transmembrane region" description="Helical" evidence="1">
    <location>
        <begin position="281"/>
        <end position="299"/>
    </location>
</feature>
<feature type="transmembrane region" description="Helical" evidence="1">
    <location>
        <begin position="583"/>
        <end position="607"/>
    </location>
</feature>
<dbReference type="EMBL" id="ONZP01000533">
    <property type="protein sequence ID" value="SPJ86922.1"/>
    <property type="molecule type" value="Genomic_DNA"/>
</dbReference>
<organism evidence="3 4">
    <name type="scientific">Fusarium torulosum</name>
    <dbReference type="NCBI Taxonomy" id="33205"/>
    <lineage>
        <taxon>Eukaryota</taxon>
        <taxon>Fungi</taxon>
        <taxon>Dikarya</taxon>
        <taxon>Ascomycota</taxon>
        <taxon>Pezizomycotina</taxon>
        <taxon>Sordariomycetes</taxon>
        <taxon>Hypocreomycetidae</taxon>
        <taxon>Hypocreales</taxon>
        <taxon>Nectriaceae</taxon>
        <taxon>Fusarium</taxon>
    </lineage>
</organism>
<feature type="transmembrane region" description="Helical" evidence="1">
    <location>
        <begin position="527"/>
        <end position="548"/>
    </location>
</feature>
<evidence type="ECO:0000256" key="1">
    <source>
        <dbReference type="SAM" id="Phobius"/>
    </source>
</evidence>
<keyword evidence="2" id="KW-0732">Signal</keyword>
<dbReference type="AlphaFoldDB" id="A0AAE8MJB4"/>
<accession>A0AAE8MJB4</accession>
<keyword evidence="1" id="KW-0812">Transmembrane</keyword>